<reference evidence="1" key="2">
    <citation type="submission" date="2020-08" db="EMBL/GenBank/DDBJ databases">
        <title>Draft Genome Sequence of Cumin Blight Pathogen Alternaria burnsii.</title>
        <authorList>
            <person name="Feng Z."/>
        </authorList>
    </citation>
    <scope>NUCLEOTIDE SEQUENCE</scope>
    <source>
        <strain evidence="1">CBS107.38</strain>
    </source>
</reference>
<name>A0A8H7AX55_9PLEO</name>
<protein>
    <submittedName>
        <fullName evidence="1">Uncharacterized protein</fullName>
    </submittedName>
</protein>
<dbReference type="Proteomes" id="UP000596902">
    <property type="component" value="Unassembled WGS sequence"/>
</dbReference>
<comment type="caution">
    <text evidence="1">The sequence shown here is derived from an EMBL/GenBank/DDBJ whole genome shotgun (WGS) entry which is preliminary data.</text>
</comment>
<organism evidence="1 2">
    <name type="scientific">Alternaria burnsii</name>
    <dbReference type="NCBI Taxonomy" id="1187904"/>
    <lineage>
        <taxon>Eukaryota</taxon>
        <taxon>Fungi</taxon>
        <taxon>Dikarya</taxon>
        <taxon>Ascomycota</taxon>
        <taxon>Pezizomycotina</taxon>
        <taxon>Dothideomycetes</taxon>
        <taxon>Pleosporomycetidae</taxon>
        <taxon>Pleosporales</taxon>
        <taxon>Pleosporineae</taxon>
        <taxon>Pleosporaceae</taxon>
        <taxon>Alternaria</taxon>
        <taxon>Alternaria sect. Alternaria</taxon>
    </lineage>
</organism>
<dbReference type="EMBL" id="JAAABM010000029">
    <property type="protein sequence ID" value="KAF7670753.1"/>
    <property type="molecule type" value="Genomic_DNA"/>
</dbReference>
<accession>A0A8H7AX55</accession>
<reference evidence="1" key="1">
    <citation type="submission" date="2020-01" db="EMBL/GenBank/DDBJ databases">
        <authorList>
            <person name="Feng Z.H.Z."/>
        </authorList>
    </citation>
    <scope>NUCLEOTIDE SEQUENCE</scope>
    <source>
        <strain evidence="1">CBS107.38</strain>
    </source>
</reference>
<evidence type="ECO:0000313" key="1">
    <source>
        <dbReference type="EMBL" id="KAF7670753.1"/>
    </source>
</evidence>
<sequence>MAEQSDKPYTLQLSTKICDRLPRELRDRIYSLLDLDQETKRSKPIDDFVKDQCCEQFSRECLLWYYENVPQMLYRPWYYEDIEQFMRLYPKVKKIPGLIIVLDAGQPDFEFEELTDAMDKLKATGHFDDLNRDFKVRVYIDIAHHAMWRSMNPNVEQAILFSQRILQYFSTRIKDALCFVRLMEAEETDIREVGVDVTKFMEEPMNGILERFGVLVVMGTEYSPPRYVEVEISVVPYYRVNMLQMDRTAF</sequence>
<gene>
    <name evidence="1" type="ORF">GT037_011204</name>
</gene>
<evidence type="ECO:0000313" key="2">
    <source>
        <dbReference type="Proteomes" id="UP000596902"/>
    </source>
</evidence>
<dbReference type="AlphaFoldDB" id="A0A8H7AX55"/>
<dbReference type="GeneID" id="62209429"/>
<dbReference type="RefSeq" id="XP_038781147.1">
    <property type="nucleotide sequence ID" value="XM_038936251.1"/>
</dbReference>
<proteinExistence type="predicted"/>
<keyword evidence="2" id="KW-1185">Reference proteome</keyword>